<name>A0A8I1A811_THEIN</name>
<evidence type="ECO:0000313" key="12">
    <source>
        <dbReference type="EMBL" id="MBH8594515.1"/>
    </source>
</evidence>
<evidence type="ECO:0000313" key="13">
    <source>
        <dbReference type="Proteomes" id="UP000633619"/>
    </source>
</evidence>
<protein>
    <recommendedName>
        <fullName evidence="3">Prephenate dehydratase</fullName>
        <ecNumber evidence="2">4.2.1.51</ecNumber>
    </recommendedName>
</protein>
<keyword evidence="7 12" id="KW-0456">Lyase</keyword>
<dbReference type="InterPro" id="IPR045865">
    <property type="entry name" value="ACT-like_dom_sf"/>
</dbReference>
<dbReference type="Gene3D" id="3.30.70.260">
    <property type="match status" value="1"/>
</dbReference>
<evidence type="ECO:0000256" key="5">
    <source>
        <dbReference type="ARBA" id="ARBA00023141"/>
    </source>
</evidence>
<accession>A0A8I1A811</accession>
<dbReference type="PIRSF" id="PIRSF001500">
    <property type="entry name" value="Chor_mut_pdt_Ppr"/>
    <property type="match status" value="1"/>
</dbReference>
<dbReference type="CDD" id="cd13633">
    <property type="entry name" value="PBP2_Sa-PDT_like"/>
    <property type="match status" value="1"/>
</dbReference>
<dbReference type="EC" id="4.2.1.51" evidence="2"/>
<dbReference type="Pfam" id="PF00800">
    <property type="entry name" value="PDT"/>
    <property type="match status" value="1"/>
</dbReference>
<keyword evidence="4" id="KW-0028">Amino-acid biosynthesis</keyword>
<gene>
    <name evidence="12" type="primary">pheA</name>
    <name evidence="12" type="ORF">I8U20_04130</name>
</gene>
<dbReference type="InterPro" id="IPR001086">
    <property type="entry name" value="Preph_deHydtase"/>
</dbReference>
<dbReference type="UniPathway" id="UPA00121">
    <property type="reaction ID" value="UER00345"/>
</dbReference>
<evidence type="ECO:0000256" key="4">
    <source>
        <dbReference type="ARBA" id="ARBA00022605"/>
    </source>
</evidence>
<proteinExistence type="predicted"/>
<reference evidence="12 13" key="1">
    <citation type="submission" date="2020-12" db="EMBL/GenBank/DDBJ databases">
        <title>WGS of Thermoactinomyces spp.</title>
        <authorList>
            <person name="Cheng K."/>
        </authorList>
    </citation>
    <scope>NUCLEOTIDE SEQUENCE [LARGE SCALE GENOMIC DNA]</scope>
    <source>
        <strain evidence="13">CICC 10671\DSM 43846</strain>
    </source>
</reference>
<evidence type="ECO:0000256" key="9">
    <source>
        <dbReference type="PIRSR" id="PIRSR001500-2"/>
    </source>
</evidence>
<comment type="catalytic activity">
    <reaction evidence="8">
        <text>prephenate + H(+) = 3-phenylpyruvate + CO2 + H2O</text>
        <dbReference type="Rhea" id="RHEA:21648"/>
        <dbReference type="ChEBI" id="CHEBI:15377"/>
        <dbReference type="ChEBI" id="CHEBI:15378"/>
        <dbReference type="ChEBI" id="CHEBI:16526"/>
        <dbReference type="ChEBI" id="CHEBI:18005"/>
        <dbReference type="ChEBI" id="CHEBI:29934"/>
        <dbReference type="EC" id="4.2.1.51"/>
    </reaction>
</comment>
<dbReference type="RefSeq" id="WP_181731756.1">
    <property type="nucleotide sequence ID" value="NZ_JACEIR010000003.1"/>
</dbReference>
<evidence type="ECO:0000256" key="6">
    <source>
        <dbReference type="ARBA" id="ARBA00023222"/>
    </source>
</evidence>
<feature type="domain" description="Prephenate dehydratase" evidence="10">
    <location>
        <begin position="4"/>
        <end position="188"/>
    </location>
</feature>
<dbReference type="CDD" id="cd04905">
    <property type="entry name" value="ACT_CM-PDT"/>
    <property type="match status" value="1"/>
</dbReference>
<dbReference type="AlphaFoldDB" id="A0A8I1A811"/>
<dbReference type="GO" id="GO:0005737">
    <property type="term" value="C:cytoplasm"/>
    <property type="evidence" value="ECO:0007669"/>
    <property type="project" value="TreeGrafter"/>
</dbReference>
<evidence type="ECO:0000256" key="3">
    <source>
        <dbReference type="ARBA" id="ARBA00021872"/>
    </source>
</evidence>
<dbReference type="PANTHER" id="PTHR21022:SF19">
    <property type="entry name" value="PREPHENATE DEHYDRATASE-RELATED"/>
    <property type="match status" value="1"/>
</dbReference>
<dbReference type="NCBIfam" id="NF008865">
    <property type="entry name" value="PRK11898.1"/>
    <property type="match status" value="1"/>
</dbReference>
<evidence type="ECO:0000259" key="11">
    <source>
        <dbReference type="PROSITE" id="PS51671"/>
    </source>
</evidence>
<dbReference type="PROSITE" id="PS51171">
    <property type="entry name" value="PREPHENATE_DEHYDR_3"/>
    <property type="match status" value="1"/>
</dbReference>
<keyword evidence="6" id="KW-0584">Phenylalanine biosynthesis</keyword>
<dbReference type="FunFam" id="3.40.190.10:FF:000064">
    <property type="entry name" value="Prephenate dehydratase"/>
    <property type="match status" value="1"/>
</dbReference>
<comment type="pathway">
    <text evidence="1">Amino-acid biosynthesis; L-phenylalanine biosynthesis; phenylpyruvate from prephenate: step 1/1.</text>
</comment>
<comment type="caution">
    <text evidence="12">The sequence shown here is derived from an EMBL/GenBank/DDBJ whole genome shotgun (WGS) entry which is preliminary data.</text>
</comment>
<keyword evidence="13" id="KW-1185">Reference proteome</keyword>
<organism evidence="12 13">
    <name type="scientific">Thermoactinomyces intermedius</name>
    <dbReference type="NCBI Taxonomy" id="2024"/>
    <lineage>
        <taxon>Bacteria</taxon>
        <taxon>Bacillati</taxon>
        <taxon>Bacillota</taxon>
        <taxon>Bacilli</taxon>
        <taxon>Bacillales</taxon>
        <taxon>Thermoactinomycetaceae</taxon>
        <taxon>Thermoactinomyces</taxon>
    </lineage>
</organism>
<dbReference type="Gene3D" id="3.40.190.10">
    <property type="entry name" value="Periplasmic binding protein-like II"/>
    <property type="match status" value="2"/>
</dbReference>
<feature type="site" description="Essential for prephenate dehydratase activity" evidence="9">
    <location>
        <position position="181"/>
    </location>
</feature>
<dbReference type="PROSITE" id="PS51671">
    <property type="entry name" value="ACT"/>
    <property type="match status" value="1"/>
</dbReference>
<evidence type="ECO:0000256" key="7">
    <source>
        <dbReference type="ARBA" id="ARBA00023239"/>
    </source>
</evidence>
<evidence type="ECO:0000259" key="10">
    <source>
        <dbReference type="PROSITE" id="PS51171"/>
    </source>
</evidence>
<dbReference type="InterPro" id="IPR002912">
    <property type="entry name" value="ACT_dom"/>
</dbReference>
<dbReference type="GO" id="GO:0009094">
    <property type="term" value="P:L-phenylalanine biosynthetic process"/>
    <property type="evidence" value="ECO:0007669"/>
    <property type="project" value="UniProtKB-UniPathway"/>
</dbReference>
<evidence type="ECO:0000256" key="2">
    <source>
        <dbReference type="ARBA" id="ARBA00013147"/>
    </source>
</evidence>
<dbReference type="GO" id="GO:0004664">
    <property type="term" value="F:prephenate dehydratase activity"/>
    <property type="evidence" value="ECO:0007669"/>
    <property type="project" value="UniProtKB-EC"/>
</dbReference>
<dbReference type="InterPro" id="IPR008242">
    <property type="entry name" value="Chor_mutase/pphenate_deHydtase"/>
</dbReference>
<keyword evidence="5" id="KW-0057">Aromatic amino acid biosynthesis</keyword>
<dbReference type="SUPFAM" id="SSF53850">
    <property type="entry name" value="Periplasmic binding protein-like II"/>
    <property type="match status" value="1"/>
</dbReference>
<feature type="domain" description="ACT" evidence="11">
    <location>
        <begin position="204"/>
        <end position="281"/>
    </location>
</feature>
<dbReference type="PANTHER" id="PTHR21022">
    <property type="entry name" value="PREPHENATE DEHYDRATASE P PROTEIN"/>
    <property type="match status" value="1"/>
</dbReference>
<sequence>MDKRVAYLGPVGTFSYMAAKALFAHEEDVQFIPYASIPDCLNATQEKETRCAVVPIENTIEGSVNSTLDWLIHHVDLPVCAELVYPIAQCIMGHPSVIHRDPHQIQRIYSHPQGIAQCELNLRKRYPCAEYKMMESTAQAAEMVAGHPGEPWLAVGPEAAAKEYGLQIIQEHAEDHPNNFTRFFVVSREDSSSFPDSDTRKTSLQVILPSDYPGALYQVLAAFSWRKVNLTHIESRPTKTGLGNYFFWIDAELPVEHVLMQGAIKEIEALGCQVRVLGSFPCFFKEVGKTLAIQQRS</sequence>
<dbReference type="EMBL" id="JAECVW010000002">
    <property type="protein sequence ID" value="MBH8594515.1"/>
    <property type="molecule type" value="Genomic_DNA"/>
</dbReference>
<evidence type="ECO:0000256" key="1">
    <source>
        <dbReference type="ARBA" id="ARBA00004741"/>
    </source>
</evidence>
<dbReference type="SUPFAM" id="SSF55021">
    <property type="entry name" value="ACT-like"/>
    <property type="match status" value="1"/>
</dbReference>
<dbReference type="FunFam" id="3.30.70.260:FF:000012">
    <property type="entry name" value="Prephenate dehydratase"/>
    <property type="match status" value="1"/>
</dbReference>
<dbReference type="Proteomes" id="UP000633619">
    <property type="component" value="Unassembled WGS sequence"/>
</dbReference>
<evidence type="ECO:0000256" key="8">
    <source>
        <dbReference type="ARBA" id="ARBA00047848"/>
    </source>
</evidence>